<keyword evidence="5 8" id="KW-1133">Transmembrane helix</keyword>
<dbReference type="NCBIfam" id="TIGR03923">
    <property type="entry name" value="T7SS_EccE"/>
    <property type="match status" value="1"/>
</dbReference>
<dbReference type="GO" id="GO:0005886">
    <property type="term" value="C:plasma membrane"/>
    <property type="evidence" value="ECO:0007669"/>
    <property type="project" value="UniProtKB-SubCell"/>
</dbReference>
<evidence type="ECO:0000256" key="4">
    <source>
        <dbReference type="ARBA" id="ARBA00022692"/>
    </source>
</evidence>
<feature type="region of interest" description="Disordered" evidence="7">
    <location>
        <begin position="317"/>
        <end position="338"/>
    </location>
</feature>
<dbReference type="InterPro" id="IPR050051">
    <property type="entry name" value="EccE_dom"/>
</dbReference>
<comment type="caution">
    <text evidence="10">The sequence shown here is derived from an EMBL/GenBank/DDBJ whole genome shotgun (WGS) entry which is preliminary data.</text>
</comment>
<sequence length="338" mass="36134">MKHRIPTPGSGRITLAVLAIVPAVMACPWRTPRDYWLLGIAAAVVIVLFGWWGGLHFTTILGRRLAMIARGNAVPSSTSDTATTALIRLGAPEADSDVLPLPLIASYLDRYGIRADKIRITSRDNAADASRRETWIGLTVSAPDNLAALQARSPRIPLRETAQVAARRLADHLREIGWEATPVASDGIPRLLTNNPRERWRGVQRGASDYLAAYRIEVGDALPETLAAIRAHSVRETCTALEVAGDKNRPTVAVACAFQTETGPDGKAPVDGLTPQRGTHLPALAALDLLSTRRLDGHTAAPADLLSRVHWPTLAGGAHRASPGETGDNADTVGVVRT</sequence>
<dbReference type="Pfam" id="PF11203">
    <property type="entry name" value="EccE"/>
    <property type="match status" value="1"/>
</dbReference>
<evidence type="ECO:0000313" key="11">
    <source>
        <dbReference type="Proteomes" id="UP000192707"/>
    </source>
</evidence>
<dbReference type="OrthoDB" id="4760969at2"/>
<evidence type="ECO:0000256" key="6">
    <source>
        <dbReference type="ARBA" id="ARBA00023136"/>
    </source>
</evidence>
<evidence type="ECO:0000313" key="10">
    <source>
        <dbReference type="EMBL" id="ORA10549.1"/>
    </source>
</evidence>
<evidence type="ECO:0000256" key="5">
    <source>
        <dbReference type="ARBA" id="ARBA00022989"/>
    </source>
</evidence>
<evidence type="ECO:0000259" key="9">
    <source>
        <dbReference type="Pfam" id="PF11203"/>
    </source>
</evidence>
<comment type="similarity">
    <text evidence="2">Belongs to the EccE family.</text>
</comment>
<keyword evidence="11" id="KW-1185">Reference proteome</keyword>
<reference evidence="10 11" key="1">
    <citation type="submission" date="2016-12" db="EMBL/GenBank/DDBJ databases">
        <title>The new phylogeny of genus Mycobacterium.</title>
        <authorList>
            <person name="Tortoli E."/>
            <person name="Trovato A."/>
            <person name="Cirillo D.M."/>
        </authorList>
    </citation>
    <scope>NUCLEOTIDE SEQUENCE [LARGE SCALE GENOMIC DNA]</scope>
    <source>
        <strain evidence="10 11">DSM 45069</strain>
    </source>
</reference>
<dbReference type="Proteomes" id="UP000192707">
    <property type="component" value="Unassembled WGS sequence"/>
</dbReference>
<dbReference type="EMBL" id="MVHG01000063">
    <property type="protein sequence ID" value="ORA10549.1"/>
    <property type="molecule type" value="Genomic_DNA"/>
</dbReference>
<gene>
    <name evidence="10" type="ORF">BST14_20180</name>
</gene>
<name>A0A1W9ZB58_MYCAI</name>
<evidence type="ECO:0000256" key="8">
    <source>
        <dbReference type="SAM" id="Phobius"/>
    </source>
</evidence>
<evidence type="ECO:0000256" key="7">
    <source>
        <dbReference type="SAM" id="MobiDB-lite"/>
    </source>
</evidence>
<dbReference type="PROSITE" id="PS51257">
    <property type="entry name" value="PROKAR_LIPOPROTEIN"/>
    <property type="match status" value="1"/>
</dbReference>
<dbReference type="InterPro" id="IPR021368">
    <property type="entry name" value="T7SS_EccE"/>
</dbReference>
<feature type="domain" description="Type VII secretion system protein EccE" evidence="9">
    <location>
        <begin position="130"/>
        <end position="216"/>
    </location>
</feature>
<feature type="transmembrane region" description="Helical" evidence="8">
    <location>
        <begin position="36"/>
        <end position="61"/>
    </location>
</feature>
<evidence type="ECO:0000256" key="2">
    <source>
        <dbReference type="ARBA" id="ARBA00007759"/>
    </source>
</evidence>
<proteinExistence type="inferred from homology"/>
<comment type="subcellular location">
    <subcellularLocation>
        <location evidence="1">Cell membrane</location>
    </subcellularLocation>
</comment>
<keyword evidence="4 8" id="KW-0812">Transmembrane</keyword>
<dbReference type="AlphaFoldDB" id="A0A1W9ZB58"/>
<accession>A0A1W9ZB58</accession>
<evidence type="ECO:0000256" key="1">
    <source>
        <dbReference type="ARBA" id="ARBA00004236"/>
    </source>
</evidence>
<organism evidence="10 11">
    <name type="scientific">Mycobacterium arosiense ATCC BAA-1401 = DSM 45069</name>
    <dbReference type="NCBI Taxonomy" id="1265311"/>
    <lineage>
        <taxon>Bacteria</taxon>
        <taxon>Bacillati</taxon>
        <taxon>Actinomycetota</taxon>
        <taxon>Actinomycetes</taxon>
        <taxon>Mycobacteriales</taxon>
        <taxon>Mycobacteriaceae</taxon>
        <taxon>Mycobacterium</taxon>
        <taxon>Mycobacterium avium complex (MAC)</taxon>
    </lineage>
</organism>
<protein>
    <submittedName>
        <fullName evidence="10">Type VII secretion protein EccE</fullName>
    </submittedName>
</protein>
<dbReference type="RefSeq" id="WP_083066135.1">
    <property type="nucleotide sequence ID" value="NZ_MVHG01000063.1"/>
</dbReference>
<evidence type="ECO:0000256" key="3">
    <source>
        <dbReference type="ARBA" id="ARBA00022475"/>
    </source>
</evidence>
<keyword evidence="6 8" id="KW-0472">Membrane</keyword>
<keyword evidence="3" id="KW-1003">Cell membrane</keyword>